<dbReference type="RefSeq" id="XP_002678348.1">
    <property type="nucleotide sequence ID" value="XM_002678302.1"/>
</dbReference>
<keyword evidence="1" id="KW-1133">Transmembrane helix</keyword>
<dbReference type="AlphaFoldDB" id="D2VC68"/>
<dbReference type="VEuPathDB" id="AmoebaDB:NAEGRDRAFT_66465"/>
<gene>
    <name evidence="2" type="ORF">NAEGRDRAFT_66465</name>
</gene>
<protein>
    <submittedName>
        <fullName evidence="2">Predicted protein</fullName>
    </submittedName>
</protein>
<keyword evidence="3" id="KW-1185">Reference proteome</keyword>
<evidence type="ECO:0000313" key="2">
    <source>
        <dbReference type="EMBL" id="EFC45604.1"/>
    </source>
</evidence>
<evidence type="ECO:0000313" key="3">
    <source>
        <dbReference type="Proteomes" id="UP000006671"/>
    </source>
</evidence>
<feature type="transmembrane region" description="Helical" evidence="1">
    <location>
        <begin position="244"/>
        <end position="273"/>
    </location>
</feature>
<dbReference type="EMBL" id="GG738862">
    <property type="protein sequence ID" value="EFC45604.1"/>
    <property type="molecule type" value="Genomic_DNA"/>
</dbReference>
<dbReference type="KEGG" id="ngr:NAEGRDRAFT_66465"/>
<organism evidence="3">
    <name type="scientific">Naegleria gruberi</name>
    <name type="common">Amoeba</name>
    <dbReference type="NCBI Taxonomy" id="5762"/>
    <lineage>
        <taxon>Eukaryota</taxon>
        <taxon>Discoba</taxon>
        <taxon>Heterolobosea</taxon>
        <taxon>Tetramitia</taxon>
        <taxon>Eutetramitia</taxon>
        <taxon>Vahlkampfiidae</taxon>
        <taxon>Naegleria</taxon>
    </lineage>
</organism>
<feature type="transmembrane region" description="Helical" evidence="1">
    <location>
        <begin position="92"/>
        <end position="115"/>
    </location>
</feature>
<accession>D2VC68</accession>
<evidence type="ECO:0000256" key="1">
    <source>
        <dbReference type="SAM" id="Phobius"/>
    </source>
</evidence>
<dbReference type="GeneID" id="8858796"/>
<keyword evidence="1" id="KW-0472">Membrane</keyword>
<keyword evidence="1" id="KW-0812">Transmembrane</keyword>
<dbReference type="InParanoid" id="D2VC68"/>
<reference evidence="2 3" key="1">
    <citation type="journal article" date="2010" name="Cell">
        <title>The genome of Naegleria gruberi illuminates early eukaryotic versatility.</title>
        <authorList>
            <person name="Fritz-Laylin L.K."/>
            <person name="Prochnik S.E."/>
            <person name="Ginger M.L."/>
            <person name="Dacks J.B."/>
            <person name="Carpenter M.L."/>
            <person name="Field M.C."/>
            <person name="Kuo A."/>
            <person name="Paredez A."/>
            <person name="Chapman J."/>
            <person name="Pham J."/>
            <person name="Shu S."/>
            <person name="Neupane R."/>
            <person name="Cipriano M."/>
            <person name="Mancuso J."/>
            <person name="Tu H."/>
            <person name="Salamov A."/>
            <person name="Lindquist E."/>
            <person name="Shapiro H."/>
            <person name="Lucas S."/>
            <person name="Grigoriev I.V."/>
            <person name="Cande W.Z."/>
            <person name="Fulton C."/>
            <person name="Rokhsar D.S."/>
            <person name="Dawson S.C."/>
        </authorList>
    </citation>
    <scope>NUCLEOTIDE SEQUENCE [LARGE SCALE GENOMIC DNA]</scope>
    <source>
        <strain evidence="2 3">NEG-M</strain>
    </source>
</reference>
<sequence>MTNSIEGKSLPNNYPPNNFTSYHSYSTQATEKRKGAFVVVEEEEHAHVCYYNDGKRVSYGSVVQDVVWNEEYVMNSWRIENEEKESKVFQGLLLIVLVAIVAVGLLAILFGVLSASNIDDNAFYLPTSCTVLERYGCSCENEDSNRFLSVINTVSKLFDSTNSHLKQYESANPEPNPYPCPTIRKCVFKTLIHSNNSMDIRTTCVLFPESNYPIGSNTTCYLSEQHSKLVSFTFYSSVNEAMKMIAILFGIIASSLLVVTIFFSICVAGFKLCQRRKIALMRRNLNSAIVL</sequence>
<name>D2VC68_NAEGR</name>
<proteinExistence type="predicted"/>
<dbReference type="Proteomes" id="UP000006671">
    <property type="component" value="Unassembled WGS sequence"/>
</dbReference>